<dbReference type="FunFam" id="2.10.220.10:FF:000008">
    <property type="entry name" value="Receptor protein-tyrosine kinase"/>
    <property type="match status" value="1"/>
</dbReference>
<keyword evidence="21" id="KW-1185">Reference proteome</keyword>
<dbReference type="InterPro" id="IPR006212">
    <property type="entry name" value="Furin_repeat"/>
</dbReference>
<reference evidence="20 21" key="1">
    <citation type="journal article" date="2023" name="J. Hered.">
        <title>Chromosome-level genome of the wood stork (Mycteria americana) provides insight into avian chromosome evolution.</title>
        <authorList>
            <person name="Flamio R. Jr."/>
            <person name="Ramstad K.M."/>
        </authorList>
    </citation>
    <scope>NUCLEOTIDE SEQUENCE [LARGE SCALE GENOMIC DNA]</scope>
    <source>
        <strain evidence="20">JAX WOST 10</strain>
    </source>
</reference>
<dbReference type="SMART" id="SM00261">
    <property type="entry name" value="FU"/>
    <property type="match status" value="4"/>
</dbReference>
<dbReference type="FunFam" id="3.30.200.20:FF:000276">
    <property type="entry name" value="Receptor tyrosine-protein kinase erbB-3"/>
    <property type="match status" value="1"/>
</dbReference>
<dbReference type="InterPro" id="IPR009030">
    <property type="entry name" value="Growth_fac_rcpt_cys_sf"/>
</dbReference>
<keyword evidence="13" id="KW-1015">Disulfide bond</keyword>
<keyword evidence="3" id="KW-0597">Phosphoprotein</keyword>
<dbReference type="Pfam" id="PF14843">
    <property type="entry name" value="GF_recep_IV"/>
    <property type="match status" value="2"/>
</dbReference>
<evidence type="ECO:0000256" key="13">
    <source>
        <dbReference type="ARBA" id="ARBA00023157"/>
    </source>
</evidence>
<comment type="caution">
    <text evidence="20">The sequence shown here is derived from an EMBL/GenBank/DDBJ whole genome shotgun (WGS) entry which is preliminary data.</text>
</comment>
<dbReference type="EMBL" id="JAUNZN010000031">
    <property type="protein sequence ID" value="KAK4807278.1"/>
    <property type="molecule type" value="Genomic_DNA"/>
</dbReference>
<dbReference type="CDD" id="cd00064">
    <property type="entry name" value="FU"/>
    <property type="match status" value="3"/>
</dbReference>
<dbReference type="InterPro" id="IPR000494">
    <property type="entry name" value="Rcpt_L-dom"/>
</dbReference>
<comment type="catalytic activity">
    <reaction evidence="16">
        <text>L-tyrosyl-[protein] + ATP = O-phospho-L-tyrosyl-[protein] + ADP + H(+)</text>
        <dbReference type="Rhea" id="RHEA:10596"/>
        <dbReference type="Rhea" id="RHEA-COMP:10136"/>
        <dbReference type="Rhea" id="RHEA-COMP:20101"/>
        <dbReference type="ChEBI" id="CHEBI:15378"/>
        <dbReference type="ChEBI" id="CHEBI:30616"/>
        <dbReference type="ChEBI" id="CHEBI:46858"/>
        <dbReference type="ChEBI" id="CHEBI:61978"/>
        <dbReference type="ChEBI" id="CHEBI:456216"/>
        <dbReference type="EC" id="2.7.10.1"/>
    </reaction>
</comment>
<dbReference type="PROSITE" id="PS50011">
    <property type="entry name" value="PROTEIN_KINASE_DOM"/>
    <property type="match status" value="1"/>
</dbReference>
<keyword evidence="14" id="KW-0675">Receptor</keyword>
<feature type="compositionally biased region" description="Basic and acidic residues" evidence="17">
    <location>
        <begin position="1488"/>
        <end position="1502"/>
    </location>
</feature>
<gene>
    <name evidence="20" type="ORF">QYF61_006339</name>
</gene>
<dbReference type="Gene3D" id="2.10.220.10">
    <property type="entry name" value="Hormone Receptor, Insulin-like Growth Factor Receptor 1, Chain A, domain 2"/>
    <property type="match status" value="3"/>
</dbReference>
<dbReference type="SUPFAM" id="SSF52058">
    <property type="entry name" value="L domain-like"/>
    <property type="match status" value="2"/>
</dbReference>
<dbReference type="GO" id="GO:0038132">
    <property type="term" value="F:neuregulin binding"/>
    <property type="evidence" value="ECO:0007669"/>
    <property type="project" value="TreeGrafter"/>
</dbReference>
<keyword evidence="6" id="KW-0732">Signal</keyword>
<dbReference type="InterPro" id="IPR050122">
    <property type="entry name" value="RTK"/>
</dbReference>
<dbReference type="CDD" id="cd05111">
    <property type="entry name" value="PTK_HER3"/>
    <property type="match status" value="1"/>
</dbReference>
<keyword evidence="4" id="KW-0808">Transferase</keyword>
<feature type="region of interest" description="Disordered" evidence="17">
    <location>
        <begin position="1272"/>
        <end position="1517"/>
    </location>
</feature>
<organism evidence="20 21">
    <name type="scientific">Mycteria americana</name>
    <name type="common">Wood stork</name>
    <dbReference type="NCBI Taxonomy" id="33587"/>
    <lineage>
        <taxon>Eukaryota</taxon>
        <taxon>Metazoa</taxon>
        <taxon>Chordata</taxon>
        <taxon>Craniata</taxon>
        <taxon>Vertebrata</taxon>
        <taxon>Euteleostomi</taxon>
        <taxon>Archelosauria</taxon>
        <taxon>Archosauria</taxon>
        <taxon>Dinosauria</taxon>
        <taxon>Saurischia</taxon>
        <taxon>Theropoda</taxon>
        <taxon>Coelurosauria</taxon>
        <taxon>Aves</taxon>
        <taxon>Neognathae</taxon>
        <taxon>Neoaves</taxon>
        <taxon>Aequornithes</taxon>
        <taxon>Ciconiiformes</taxon>
        <taxon>Ciconiidae</taxon>
        <taxon>Mycteria</taxon>
    </lineage>
</organism>
<dbReference type="FunFam" id="3.80.20.20:FF:000003">
    <property type="entry name" value="Receptor protein-tyrosine kinase"/>
    <property type="match status" value="1"/>
</dbReference>
<dbReference type="EC" id="2.7.10.1" evidence="2"/>
<dbReference type="InterPro" id="IPR032778">
    <property type="entry name" value="GF_recep_IV"/>
</dbReference>
<name>A0AAN7NBJ2_MYCAM</name>
<evidence type="ECO:0000256" key="1">
    <source>
        <dbReference type="ARBA" id="ARBA00004479"/>
    </source>
</evidence>
<dbReference type="Pfam" id="PF07714">
    <property type="entry name" value="PK_Tyr_Ser-Thr"/>
    <property type="match status" value="1"/>
</dbReference>
<keyword evidence="8" id="KW-0418">Kinase</keyword>
<evidence type="ECO:0000256" key="16">
    <source>
        <dbReference type="ARBA" id="ARBA00051243"/>
    </source>
</evidence>
<evidence type="ECO:0000256" key="10">
    <source>
        <dbReference type="ARBA" id="ARBA00022989"/>
    </source>
</evidence>
<feature type="transmembrane region" description="Helical" evidence="18">
    <location>
        <begin position="886"/>
        <end position="909"/>
    </location>
</feature>
<dbReference type="GO" id="GO:0004714">
    <property type="term" value="F:transmembrane receptor protein tyrosine kinase activity"/>
    <property type="evidence" value="ECO:0007669"/>
    <property type="project" value="UniProtKB-EC"/>
</dbReference>
<evidence type="ECO:0000256" key="8">
    <source>
        <dbReference type="ARBA" id="ARBA00022777"/>
    </source>
</evidence>
<keyword evidence="7" id="KW-0547">Nucleotide-binding</keyword>
<evidence type="ECO:0000256" key="15">
    <source>
        <dbReference type="ARBA" id="ARBA00023180"/>
    </source>
</evidence>
<dbReference type="GO" id="GO:0022008">
    <property type="term" value="P:neurogenesis"/>
    <property type="evidence" value="ECO:0007669"/>
    <property type="project" value="TreeGrafter"/>
</dbReference>
<dbReference type="GO" id="GO:0009925">
    <property type="term" value="C:basal plasma membrane"/>
    <property type="evidence" value="ECO:0007669"/>
    <property type="project" value="TreeGrafter"/>
</dbReference>
<sequence length="1572" mass="170158">MEDVTVAIKRGTWPAWGAQGHGHHGGTWPPQREVVTVGVLGHHGGGRSRCGERCRGCGGGQGAVPAVCAGTLNGLSVTGDAQHQYQTLHKMYNNCEIVMGNLEIVLIDHTQDLSFLQTIREVTGYILIAMNVFASLPLQNLRVIRGTQFYEEKYALFVLLNYNPNTTHALRQLGLNQLTEILAGGVYIEKNAQLCHVETVEWRDIMRDPRLEPVVGDNGKACAPCHESCGGHCWGPGPEDCQKLTKTICAPQCNGRCFGRAPNECCHEECAGGCTGPLQTHCFACRHFNDSGACVPLCPQPLIYNKLTFQLEPNPDTKYQYGGICVRSCPHNFVVDQSSCVRACPNDKTEVEKNGLKMCEPCSGLCPKACEGTGAGSKYQTVDSSNIDTFVNCTKILGNLDFLITGLEGDPWRNISALDPEKLNVFRTVREITGYLNIQSWPKHMHNFSVFSNLVTIGGRSLYNRGFSLLIMKNENVTSLGLRSLREVSAGRVYITENRRLCYLHTVQWAALSRRRADLDIRNNKPRSKCQQEGKVCDPLCSAEGCWGPGPTQCLSCRHYSRRGVCVPACRFTQGETREFAQGGECFECHPECERIEGNVTCNGSVRPSRGPAAAAAAAATSPRVLTRLPAPQGADTCTRCAHYRDGPHCVESCPEGILGERGPIYKYPDASRECRPCHENCTRGCARAGLGGSGTRRPAGGGGCPCPVSPPSPSPQVPGAAAAGLPGGGPARLQVPRVGGCGGVPGHCRAAPGCAVPCPCPVAWCRAVPCPGAPCRAVPRRTVPCRTIRCRAVPCHPSLGPFPAHTGAGGPPARPVPPPAVHAPGAEPCPARAAPASPGVGVRAVPAAGRAVGSAWGAAAAASQDLPAPGAQPRPPPAPRKTPTVIAVMVVGGLFLSCSCVLLALLYWRGKKIQKKRAMRRYLERGESLEPLDPSEKANKVLARIFKETELKRLKVLGSGVFGTVHKGIWIPDGDSIKIPVSIKVIQDWSGQQSFHAITDHMLAIGSLDHAYIVRLLGICPGPQLQLVTQLLPLGSLLDYVRKNRDGISPQLLLNWCVQVAKGMYYLEEHRMVHRNLAARNVLLKSPSQAQVADFGIADLLYPDDKKYFYNEVKTPIKWMALESIHFGKYTHQSDVWSYGVTLWEMMTFGAEPYAGIRLAEVPDLLEKGERLSQPQICTIDVYMVMVKCWMIDENIRPTFKELANEFTRMARDPPRYLVIKPLTRPSPQQENGALPPAEPPTLSDKELDDMETLELEEEEEELDASFGLATGLYPQRPRGSCTRSPSLLSPPAGYIPMNQPGLGSGRQGGGCRPPRRSRQESLGRTVSESSEGRGTASELDLAEGGSLSGSLCRSLRSRGDSAYLSQRESFPPPPPSTEGSEEDANGYVTPSCTGREPDPTGGSVPEEEYEYMNRRSGGPPGAPPPRPASLEELGYEYMEVGLEPGPPPGAPPGRGQEEEDYEYMNKQPRLSRSLGSVAGGPGPRQEGGHPRHDGYTDMRPGEAAPATEEEQGYEEMEAVLAPRCPGCRGPPGPPTPCMKPLRSLEASDCAFDNPDYWHSRLFAKADAQRT</sequence>
<feature type="compositionally biased region" description="Low complexity" evidence="17">
    <location>
        <begin position="1346"/>
        <end position="1356"/>
    </location>
</feature>
<dbReference type="Pfam" id="PF01030">
    <property type="entry name" value="Recep_L_domain"/>
    <property type="match status" value="2"/>
</dbReference>
<dbReference type="PANTHER" id="PTHR24416:SF88">
    <property type="entry name" value="RECEPTOR TYROSINE-PROTEIN KINASE ERBB-3"/>
    <property type="match status" value="1"/>
</dbReference>
<dbReference type="GO" id="GO:0038131">
    <property type="term" value="F:neuregulin receptor activity"/>
    <property type="evidence" value="ECO:0007669"/>
    <property type="project" value="TreeGrafter"/>
</dbReference>
<dbReference type="InterPro" id="IPR044912">
    <property type="entry name" value="Egfr_JX_dom"/>
</dbReference>
<dbReference type="Proteomes" id="UP001333110">
    <property type="component" value="Unassembled WGS sequence"/>
</dbReference>
<evidence type="ECO:0000256" key="2">
    <source>
        <dbReference type="ARBA" id="ARBA00011902"/>
    </source>
</evidence>
<dbReference type="FunFam" id="2.10.220.10:FF:000001">
    <property type="entry name" value="Receptor protein-tyrosine kinase"/>
    <property type="match status" value="1"/>
</dbReference>
<dbReference type="CDD" id="cd12095">
    <property type="entry name" value="TM_ErbB3"/>
    <property type="match status" value="1"/>
</dbReference>
<keyword evidence="15" id="KW-0325">Glycoprotein</keyword>
<dbReference type="Gene3D" id="3.30.200.20">
    <property type="entry name" value="Phosphorylase Kinase, domain 1"/>
    <property type="match status" value="1"/>
</dbReference>
<dbReference type="GO" id="GO:0043066">
    <property type="term" value="P:negative regulation of apoptotic process"/>
    <property type="evidence" value="ECO:0007669"/>
    <property type="project" value="TreeGrafter"/>
</dbReference>
<dbReference type="Gene3D" id="1.10.510.10">
    <property type="entry name" value="Transferase(Phosphotransferase) domain 1"/>
    <property type="match status" value="1"/>
</dbReference>
<feature type="compositionally biased region" description="Polar residues" evidence="17">
    <location>
        <begin position="1322"/>
        <end position="1331"/>
    </location>
</feature>
<accession>A0AAN7NBJ2</accession>
<evidence type="ECO:0000256" key="11">
    <source>
        <dbReference type="ARBA" id="ARBA00023136"/>
    </source>
</evidence>
<evidence type="ECO:0000256" key="4">
    <source>
        <dbReference type="ARBA" id="ARBA00022679"/>
    </source>
</evidence>
<feature type="region of interest" description="Disordered" evidence="17">
    <location>
        <begin position="1225"/>
        <end position="1247"/>
    </location>
</feature>
<evidence type="ECO:0000256" key="7">
    <source>
        <dbReference type="ARBA" id="ARBA00022741"/>
    </source>
</evidence>
<keyword evidence="10 18" id="KW-1133">Transmembrane helix</keyword>
<dbReference type="FunFam" id="1.10.510.10:FF:000233">
    <property type="entry name" value="receptor tyrosine-protein kinase erbB-3"/>
    <property type="match status" value="1"/>
</dbReference>
<keyword evidence="12" id="KW-0829">Tyrosine-protein kinase</keyword>
<comment type="subcellular location">
    <subcellularLocation>
        <location evidence="1">Membrane</location>
        <topology evidence="1">Single-pass type I membrane protein</topology>
    </subcellularLocation>
</comment>
<dbReference type="SUPFAM" id="SSF56112">
    <property type="entry name" value="Protein kinase-like (PK-like)"/>
    <property type="match status" value="1"/>
</dbReference>
<dbReference type="Pfam" id="PF00757">
    <property type="entry name" value="Furin-like"/>
    <property type="match status" value="1"/>
</dbReference>
<dbReference type="GO" id="GO:0007169">
    <property type="term" value="P:cell surface receptor protein tyrosine kinase signaling pathway"/>
    <property type="evidence" value="ECO:0007669"/>
    <property type="project" value="TreeGrafter"/>
</dbReference>
<dbReference type="GO" id="GO:0005524">
    <property type="term" value="F:ATP binding"/>
    <property type="evidence" value="ECO:0007669"/>
    <property type="project" value="UniProtKB-KW"/>
</dbReference>
<dbReference type="InterPro" id="IPR006211">
    <property type="entry name" value="Furin-like_Cys-rich_dom"/>
</dbReference>
<dbReference type="InterPro" id="IPR011009">
    <property type="entry name" value="Kinase-like_dom_sf"/>
</dbReference>
<dbReference type="PRINTS" id="PR00109">
    <property type="entry name" value="TYRKINASE"/>
</dbReference>
<evidence type="ECO:0000256" key="3">
    <source>
        <dbReference type="ARBA" id="ARBA00022553"/>
    </source>
</evidence>
<dbReference type="Gene3D" id="6.10.250.2930">
    <property type="match status" value="1"/>
</dbReference>
<dbReference type="Gene3D" id="3.80.20.20">
    <property type="entry name" value="Receptor L-domain"/>
    <property type="match status" value="2"/>
</dbReference>
<evidence type="ECO:0000256" key="17">
    <source>
        <dbReference type="SAM" id="MobiDB-lite"/>
    </source>
</evidence>
<evidence type="ECO:0000256" key="6">
    <source>
        <dbReference type="ARBA" id="ARBA00022729"/>
    </source>
</evidence>
<dbReference type="FunFam" id="2.10.220.10:FF:000002">
    <property type="entry name" value="Receptor protein-tyrosine kinase"/>
    <property type="match status" value="1"/>
</dbReference>
<feature type="compositionally biased region" description="Gly residues" evidence="17">
    <location>
        <begin position="1304"/>
        <end position="1313"/>
    </location>
</feature>
<keyword evidence="5 18" id="KW-0812">Transmembrane</keyword>
<evidence type="ECO:0000313" key="20">
    <source>
        <dbReference type="EMBL" id="KAK4807278.1"/>
    </source>
</evidence>
<dbReference type="FunFam" id="3.80.20.20:FF:000004">
    <property type="entry name" value="Receptor protein-tyrosine kinase"/>
    <property type="match status" value="1"/>
</dbReference>
<dbReference type="GO" id="GO:0008284">
    <property type="term" value="P:positive regulation of cell population proliferation"/>
    <property type="evidence" value="ECO:0007669"/>
    <property type="project" value="TreeGrafter"/>
</dbReference>
<evidence type="ECO:0000256" key="18">
    <source>
        <dbReference type="SAM" id="Phobius"/>
    </source>
</evidence>
<keyword evidence="11 18" id="KW-0472">Membrane</keyword>
<feature type="domain" description="Protein kinase" evidence="19">
    <location>
        <begin position="952"/>
        <end position="1209"/>
    </location>
</feature>
<evidence type="ECO:0000313" key="21">
    <source>
        <dbReference type="Proteomes" id="UP001333110"/>
    </source>
</evidence>
<dbReference type="PANTHER" id="PTHR24416">
    <property type="entry name" value="TYROSINE-PROTEIN KINASE RECEPTOR"/>
    <property type="match status" value="1"/>
</dbReference>
<evidence type="ECO:0000256" key="5">
    <source>
        <dbReference type="ARBA" id="ARBA00022692"/>
    </source>
</evidence>
<evidence type="ECO:0000256" key="9">
    <source>
        <dbReference type="ARBA" id="ARBA00022840"/>
    </source>
</evidence>
<dbReference type="InterPro" id="IPR036941">
    <property type="entry name" value="Rcpt_L-dom_sf"/>
</dbReference>
<evidence type="ECO:0000256" key="14">
    <source>
        <dbReference type="ARBA" id="ARBA00023170"/>
    </source>
</evidence>
<keyword evidence="9" id="KW-0067">ATP-binding</keyword>
<evidence type="ECO:0000256" key="12">
    <source>
        <dbReference type="ARBA" id="ARBA00023137"/>
    </source>
</evidence>
<dbReference type="GO" id="GO:0043235">
    <property type="term" value="C:receptor complex"/>
    <property type="evidence" value="ECO:0007669"/>
    <property type="project" value="TreeGrafter"/>
</dbReference>
<dbReference type="SUPFAM" id="SSF57184">
    <property type="entry name" value="Growth factor receptor domain"/>
    <property type="match status" value="2"/>
</dbReference>
<proteinExistence type="predicted"/>
<evidence type="ECO:0000259" key="19">
    <source>
        <dbReference type="PROSITE" id="PS50011"/>
    </source>
</evidence>
<dbReference type="InterPro" id="IPR000719">
    <property type="entry name" value="Prot_kinase_dom"/>
</dbReference>
<dbReference type="InterPro" id="IPR001245">
    <property type="entry name" value="Ser-Thr/Tyr_kinase_cat_dom"/>
</dbReference>
<protein>
    <recommendedName>
        <fullName evidence="2">receptor protein-tyrosine kinase</fullName>
        <ecNumber evidence="2">2.7.10.1</ecNumber>
    </recommendedName>
</protein>